<evidence type="ECO:0000256" key="4">
    <source>
        <dbReference type="ARBA" id="ARBA00022840"/>
    </source>
</evidence>
<dbReference type="PANTHER" id="PTHR43289:SF34">
    <property type="entry name" value="SERINE_THREONINE-PROTEIN KINASE YBDM-RELATED"/>
    <property type="match status" value="1"/>
</dbReference>
<proteinExistence type="predicted"/>
<dbReference type="SMART" id="SM00220">
    <property type="entry name" value="S_TKc"/>
    <property type="match status" value="1"/>
</dbReference>
<feature type="binding site" evidence="5">
    <location>
        <position position="43"/>
    </location>
    <ligand>
        <name>ATP</name>
        <dbReference type="ChEBI" id="CHEBI:30616"/>
    </ligand>
</feature>
<dbReference type="InterPro" id="IPR011009">
    <property type="entry name" value="Kinase-like_dom_sf"/>
</dbReference>
<dbReference type="InterPro" id="IPR017441">
    <property type="entry name" value="Protein_kinase_ATP_BS"/>
</dbReference>
<dbReference type="GO" id="GO:0005524">
    <property type="term" value="F:ATP binding"/>
    <property type="evidence" value="ECO:0007669"/>
    <property type="project" value="UniProtKB-UniRule"/>
</dbReference>
<dbReference type="SUPFAM" id="SSF56112">
    <property type="entry name" value="Protein kinase-like (PK-like)"/>
    <property type="match status" value="1"/>
</dbReference>
<evidence type="ECO:0000256" key="3">
    <source>
        <dbReference type="ARBA" id="ARBA00022777"/>
    </source>
</evidence>
<keyword evidence="7" id="KW-0472">Membrane</keyword>
<dbReference type="Proteomes" id="UP000282454">
    <property type="component" value="Unassembled WGS sequence"/>
</dbReference>
<feature type="transmembrane region" description="Helical" evidence="7">
    <location>
        <begin position="490"/>
        <end position="511"/>
    </location>
</feature>
<dbReference type="Gene3D" id="3.30.200.20">
    <property type="entry name" value="Phosphorylase Kinase, domain 1"/>
    <property type="match status" value="1"/>
</dbReference>
<evidence type="ECO:0000259" key="8">
    <source>
        <dbReference type="PROSITE" id="PS50011"/>
    </source>
</evidence>
<gene>
    <name evidence="9" type="ORF">CLV68_6428</name>
</gene>
<dbReference type="PANTHER" id="PTHR43289">
    <property type="entry name" value="MITOGEN-ACTIVATED PROTEIN KINASE KINASE KINASE 20-RELATED"/>
    <property type="match status" value="1"/>
</dbReference>
<dbReference type="AlphaFoldDB" id="A0A421AW48"/>
<dbReference type="InterPro" id="IPR008271">
    <property type="entry name" value="Ser/Thr_kinase_AS"/>
</dbReference>
<evidence type="ECO:0000313" key="9">
    <source>
        <dbReference type="EMBL" id="RLK53764.1"/>
    </source>
</evidence>
<dbReference type="PROSITE" id="PS00107">
    <property type="entry name" value="PROTEIN_KINASE_ATP"/>
    <property type="match status" value="1"/>
</dbReference>
<dbReference type="RefSeq" id="WP_211346850.1">
    <property type="nucleotide sequence ID" value="NZ_RCDD01000010.1"/>
</dbReference>
<dbReference type="Pfam" id="PF00069">
    <property type="entry name" value="Pkinase"/>
    <property type="match status" value="1"/>
</dbReference>
<keyword evidence="3 9" id="KW-0418">Kinase</keyword>
<organism evidence="9 10">
    <name type="scientific">Actinokineospora cianjurensis</name>
    <dbReference type="NCBI Taxonomy" id="585224"/>
    <lineage>
        <taxon>Bacteria</taxon>
        <taxon>Bacillati</taxon>
        <taxon>Actinomycetota</taxon>
        <taxon>Actinomycetes</taxon>
        <taxon>Pseudonocardiales</taxon>
        <taxon>Pseudonocardiaceae</taxon>
        <taxon>Actinokineospora</taxon>
    </lineage>
</organism>
<keyword evidence="1" id="KW-0808">Transferase</keyword>
<evidence type="ECO:0000313" key="10">
    <source>
        <dbReference type="Proteomes" id="UP000282454"/>
    </source>
</evidence>
<feature type="region of interest" description="Disordered" evidence="6">
    <location>
        <begin position="407"/>
        <end position="448"/>
    </location>
</feature>
<protein>
    <submittedName>
        <fullName evidence="9">Serine/threonine protein kinase</fullName>
    </submittedName>
</protein>
<sequence>MRELLVHDPRRLGDYALLGRLGRGAMGTVYLARSPGGRLVAVKVARGELAEDPDFRLRFRQEIEMARAVGGFWTAAVVGADPDADRPWLATEYVPGPTLTEAVRTGGPLPEPALRSLLAGLAEALAAIHGAGLVHRDLKPSNVLLAEDGPRVIDFGIAKAVRATALTATGVLFGTPGYLSPEQISGGEVGPPSDVFALGAVLVYAASGTGPFGNGEVASLLYRAVHTGPDLDGVPAELRPVVSRCLNSRPSARPTPADLLAEVGHGHTGQWLPPVVRTLVERHQTEFLKPTEPRTPTLVQPLEDRGRPTRASGGRPSASSVDAAPRSATPPLDGRPGASAAGDVVPRSPAPGVRPVAEGPSGGRLGVSAAGGVVSRPEAVGVRPVAEGPSGDRLGVSAADGVVSGSAAAAERSVAERPPGDRPGASPSGDVVPRRVAPGVRPAGKPGSAVDQLRLRTGRGVPLVWAVFAGAGVVVALGVAAKASRGEYNGLAAAAGVVAVLLGLSAVRSLFRVLVTRPRSVVVTASGLAISSKDGERVLTWPELSRVRVVTENSKPWLVVWPHTPDRTLGKRHTRRDGGFRVHPVSHHHGKRRQTQDIQNLRTALHRHAGKAYDPTP</sequence>
<reference evidence="9 10" key="1">
    <citation type="submission" date="2018-10" db="EMBL/GenBank/DDBJ databases">
        <title>Genomic Encyclopedia of Archaeal and Bacterial Type Strains, Phase II (KMG-II): from individual species to whole genera.</title>
        <authorList>
            <person name="Goeker M."/>
        </authorList>
    </citation>
    <scope>NUCLEOTIDE SEQUENCE [LARGE SCALE GENOMIC DNA]</scope>
    <source>
        <strain evidence="9 10">DSM 45657</strain>
    </source>
</reference>
<dbReference type="PROSITE" id="PS50011">
    <property type="entry name" value="PROTEIN_KINASE_DOM"/>
    <property type="match status" value="1"/>
</dbReference>
<dbReference type="Gene3D" id="1.10.510.10">
    <property type="entry name" value="Transferase(Phosphotransferase) domain 1"/>
    <property type="match status" value="1"/>
</dbReference>
<evidence type="ECO:0000256" key="7">
    <source>
        <dbReference type="SAM" id="Phobius"/>
    </source>
</evidence>
<feature type="transmembrane region" description="Helical" evidence="7">
    <location>
        <begin position="463"/>
        <end position="484"/>
    </location>
</feature>
<keyword evidence="10" id="KW-1185">Reference proteome</keyword>
<dbReference type="EMBL" id="RCDD01000010">
    <property type="protein sequence ID" value="RLK53764.1"/>
    <property type="molecule type" value="Genomic_DNA"/>
</dbReference>
<dbReference type="InterPro" id="IPR000719">
    <property type="entry name" value="Prot_kinase_dom"/>
</dbReference>
<feature type="compositionally biased region" description="Low complexity" evidence="6">
    <location>
        <begin position="434"/>
        <end position="444"/>
    </location>
</feature>
<accession>A0A421AW48</accession>
<evidence type="ECO:0000256" key="1">
    <source>
        <dbReference type="ARBA" id="ARBA00022679"/>
    </source>
</evidence>
<keyword evidence="7" id="KW-0812">Transmembrane</keyword>
<dbReference type="PROSITE" id="PS00108">
    <property type="entry name" value="PROTEIN_KINASE_ST"/>
    <property type="match status" value="1"/>
</dbReference>
<keyword evidence="7" id="KW-1133">Transmembrane helix</keyword>
<comment type="caution">
    <text evidence="9">The sequence shown here is derived from an EMBL/GenBank/DDBJ whole genome shotgun (WGS) entry which is preliminary data.</text>
</comment>
<feature type="domain" description="Protein kinase" evidence="8">
    <location>
        <begin position="15"/>
        <end position="268"/>
    </location>
</feature>
<feature type="region of interest" description="Disordered" evidence="6">
    <location>
        <begin position="286"/>
        <end position="370"/>
    </location>
</feature>
<dbReference type="CDD" id="cd14014">
    <property type="entry name" value="STKc_PknB_like"/>
    <property type="match status" value="1"/>
</dbReference>
<name>A0A421AW48_9PSEU</name>
<dbReference type="GO" id="GO:0004674">
    <property type="term" value="F:protein serine/threonine kinase activity"/>
    <property type="evidence" value="ECO:0007669"/>
    <property type="project" value="UniProtKB-KW"/>
</dbReference>
<evidence type="ECO:0000256" key="6">
    <source>
        <dbReference type="SAM" id="MobiDB-lite"/>
    </source>
</evidence>
<feature type="compositionally biased region" description="Basic residues" evidence="6">
    <location>
        <begin position="584"/>
        <end position="593"/>
    </location>
</feature>
<feature type="region of interest" description="Disordered" evidence="6">
    <location>
        <begin position="569"/>
        <end position="598"/>
    </location>
</feature>
<keyword evidence="4 5" id="KW-0067">ATP-binding</keyword>
<keyword evidence="2 5" id="KW-0547">Nucleotide-binding</keyword>
<evidence type="ECO:0000256" key="5">
    <source>
        <dbReference type="PROSITE-ProRule" id="PRU10141"/>
    </source>
</evidence>
<evidence type="ECO:0000256" key="2">
    <source>
        <dbReference type="ARBA" id="ARBA00022741"/>
    </source>
</evidence>
<keyword evidence="9" id="KW-0723">Serine/threonine-protein kinase</keyword>